<reference evidence="2 3" key="1">
    <citation type="submission" date="2018-06" db="EMBL/GenBank/DDBJ databases">
        <authorList>
            <consortium name="Pathogen Informatics"/>
            <person name="Doyle S."/>
        </authorList>
    </citation>
    <scope>NUCLEOTIDE SEQUENCE [LARGE SCALE GENOMIC DNA]</scope>
    <source>
        <strain evidence="2 3">NCTC10418</strain>
    </source>
</reference>
<feature type="transmembrane region" description="Helical" evidence="1">
    <location>
        <begin position="6"/>
        <end position="22"/>
    </location>
</feature>
<evidence type="ECO:0000313" key="3">
    <source>
        <dbReference type="Proteomes" id="UP000255460"/>
    </source>
</evidence>
<gene>
    <name evidence="2" type="ORF">NCTC10418_00105</name>
</gene>
<organism evidence="2 3">
    <name type="scientific">Escherichia coli</name>
    <dbReference type="NCBI Taxonomy" id="562"/>
    <lineage>
        <taxon>Bacteria</taxon>
        <taxon>Pseudomonadati</taxon>
        <taxon>Pseudomonadota</taxon>
        <taxon>Gammaproteobacteria</taxon>
        <taxon>Enterobacterales</taxon>
        <taxon>Enterobacteriaceae</taxon>
        <taxon>Escherichia</taxon>
    </lineage>
</organism>
<sequence>MYCTPFLGSAFAIFASILVTWLEKLSIAKSYKYLEKFTAALDSLYDSGVGEEYLASLVKSSNESATQARHLKESLVTDFTRYVTTSGRKSENRK</sequence>
<protein>
    <submittedName>
        <fullName evidence="2">Uncharacterized protein</fullName>
    </submittedName>
</protein>
<proteinExistence type="predicted"/>
<keyword evidence="1" id="KW-0472">Membrane</keyword>
<accession>A0A376KIB7</accession>
<evidence type="ECO:0000313" key="2">
    <source>
        <dbReference type="EMBL" id="STE82484.1"/>
    </source>
</evidence>
<dbReference type="Proteomes" id="UP000255460">
    <property type="component" value="Unassembled WGS sequence"/>
</dbReference>
<name>A0A376KIB7_ECOLX</name>
<keyword evidence="1" id="KW-0812">Transmembrane</keyword>
<dbReference type="AlphaFoldDB" id="A0A376KIB7"/>
<evidence type="ECO:0000256" key="1">
    <source>
        <dbReference type="SAM" id="Phobius"/>
    </source>
</evidence>
<dbReference type="EMBL" id="UFZQ01000001">
    <property type="protein sequence ID" value="STE82484.1"/>
    <property type="molecule type" value="Genomic_DNA"/>
</dbReference>
<keyword evidence="1" id="KW-1133">Transmembrane helix</keyword>